<dbReference type="Pfam" id="PF15072">
    <property type="entry name" value="HROB"/>
    <property type="match status" value="1"/>
</dbReference>
<proteinExistence type="predicted"/>
<evidence type="ECO:0000256" key="1">
    <source>
        <dbReference type="SAM" id="Phobius"/>
    </source>
</evidence>
<keyword evidence="4" id="KW-1185">Reference proteome</keyword>
<protein>
    <recommendedName>
        <fullName evidence="2">Homologous recombination OB-fold protein OB-fold domain-containing protein</fullName>
    </recommendedName>
</protein>
<keyword evidence="1" id="KW-1133">Transmembrane helix</keyword>
<feature type="domain" description="Homologous recombination OB-fold protein OB-fold" evidence="2">
    <location>
        <begin position="11"/>
        <end position="93"/>
    </location>
</feature>
<evidence type="ECO:0000259" key="2">
    <source>
        <dbReference type="Pfam" id="PF15072"/>
    </source>
</evidence>
<dbReference type="InterPro" id="IPR058570">
    <property type="entry name" value="HROB_OB"/>
</dbReference>
<sequence length="144" mass="16287">MERVKSMHVLPFVVCIVKECNPNRFGDMKISIKDPSATLFASLHKKVLLHPKFGPDIGVGVVLLLQSVVVLSPFGRTYYLNIIVRNIVKVFKADIGPPTEELLNASSRPQILPNPFVQYNNKNKKTHICNHVSSSHYSKKFFKK</sequence>
<dbReference type="PANTHER" id="PTHR14523:SF1">
    <property type="entry name" value="HOMOLOGOUS RECOMBINATION OB-FOLD PROTEIN"/>
    <property type="match status" value="1"/>
</dbReference>
<reference evidence="3 4" key="1">
    <citation type="journal article" date="2023" name="Life. Sci Alliance">
        <title>Evolutionary insights into 3D genome organization and epigenetic landscape of Vigna mungo.</title>
        <authorList>
            <person name="Junaid A."/>
            <person name="Singh B."/>
            <person name="Bhatia S."/>
        </authorList>
    </citation>
    <scope>NUCLEOTIDE SEQUENCE [LARGE SCALE GENOMIC DNA]</scope>
    <source>
        <strain evidence="3">Urdbean</strain>
    </source>
</reference>
<organism evidence="3 4">
    <name type="scientific">Vigna mungo</name>
    <name type="common">Black gram</name>
    <name type="synonym">Phaseolus mungo</name>
    <dbReference type="NCBI Taxonomy" id="3915"/>
    <lineage>
        <taxon>Eukaryota</taxon>
        <taxon>Viridiplantae</taxon>
        <taxon>Streptophyta</taxon>
        <taxon>Embryophyta</taxon>
        <taxon>Tracheophyta</taxon>
        <taxon>Spermatophyta</taxon>
        <taxon>Magnoliopsida</taxon>
        <taxon>eudicotyledons</taxon>
        <taxon>Gunneridae</taxon>
        <taxon>Pentapetalae</taxon>
        <taxon>rosids</taxon>
        <taxon>fabids</taxon>
        <taxon>Fabales</taxon>
        <taxon>Fabaceae</taxon>
        <taxon>Papilionoideae</taxon>
        <taxon>50 kb inversion clade</taxon>
        <taxon>NPAAA clade</taxon>
        <taxon>indigoferoid/millettioid clade</taxon>
        <taxon>Phaseoleae</taxon>
        <taxon>Vigna</taxon>
    </lineage>
</organism>
<feature type="transmembrane region" description="Helical" evidence="1">
    <location>
        <begin position="57"/>
        <end position="79"/>
    </location>
</feature>
<dbReference type="Proteomes" id="UP001374535">
    <property type="component" value="Chromosome 6"/>
</dbReference>
<dbReference type="AlphaFoldDB" id="A0AAQ3NHJ5"/>
<keyword evidence="1" id="KW-0472">Membrane</keyword>
<evidence type="ECO:0000313" key="3">
    <source>
        <dbReference type="EMBL" id="WVZ08183.1"/>
    </source>
</evidence>
<gene>
    <name evidence="3" type="ORF">V8G54_021529</name>
</gene>
<dbReference type="PANTHER" id="PTHR14523">
    <property type="entry name" value="UNCHARACTERIZED PROTEIN C17ORF53 HOMOLOG"/>
    <property type="match status" value="1"/>
</dbReference>
<accession>A0AAQ3NHJ5</accession>
<dbReference type="GO" id="GO:0000725">
    <property type="term" value="P:recombinational repair"/>
    <property type="evidence" value="ECO:0007669"/>
    <property type="project" value="InterPro"/>
</dbReference>
<name>A0AAQ3NHJ5_VIGMU</name>
<dbReference type="EMBL" id="CP144695">
    <property type="protein sequence ID" value="WVZ08183.1"/>
    <property type="molecule type" value="Genomic_DNA"/>
</dbReference>
<evidence type="ECO:0000313" key="4">
    <source>
        <dbReference type="Proteomes" id="UP001374535"/>
    </source>
</evidence>
<keyword evidence="1" id="KW-0812">Transmembrane</keyword>
<dbReference type="InterPro" id="IPR028045">
    <property type="entry name" value="HROB"/>
</dbReference>